<comment type="caution">
    <text evidence="2">The sequence shown here is derived from an EMBL/GenBank/DDBJ whole genome shotgun (WGS) entry which is preliminary data.</text>
</comment>
<dbReference type="EMBL" id="JAMOIM010000006">
    <property type="protein sequence ID" value="MCW6508510.1"/>
    <property type="molecule type" value="Genomic_DNA"/>
</dbReference>
<evidence type="ECO:0000259" key="1">
    <source>
        <dbReference type="Pfam" id="PF13467"/>
    </source>
</evidence>
<accession>A0AA42CMM4</accession>
<dbReference type="AlphaFoldDB" id="A0AA42CMM4"/>
<dbReference type="RefSeq" id="WP_282584881.1">
    <property type="nucleotide sequence ID" value="NZ_JAMOIM010000006.1"/>
</dbReference>
<dbReference type="Proteomes" id="UP001165667">
    <property type="component" value="Unassembled WGS sequence"/>
</dbReference>
<evidence type="ECO:0000313" key="3">
    <source>
        <dbReference type="Proteomes" id="UP001165667"/>
    </source>
</evidence>
<organism evidence="2 3">
    <name type="scientific">Lichenifustis flavocetrariae</name>
    <dbReference type="NCBI Taxonomy" id="2949735"/>
    <lineage>
        <taxon>Bacteria</taxon>
        <taxon>Pseudomonadati</taxon>
        <taxon>Pseudomonadota</taxon>
        <taxon>Alphaproteobacteria</taxon>
        <taxon>Hyphomicrobiales</taxon>
        <taxon>Lichenihabitantaceae</taxon>
        <taxon>Lichenifustis</taxon>
    </lineage>
</organism>
<sequence length="90" mass="10001">MRDARRPRAASAISKRSMLIAGHPTSISLEEVFWEGLKLVARDRGLSVAALVTEIDESREAANLSSAIRVFLFNRYKDLVAKTEDRIEAG</sequence>
<name>A0AA42CMM4_9HYPH</name>
<dbReference type="InterPro" id="IPR038268">
    <property type="entry name" value="RHH_sf"/>
</dbReference>
<reference evidence="2" key="1">
    <citation type="submission" date="2022-05" db="EMBL/GenBank/DDBJ databases">
        <authorList>
            <person name="Pankratov T."/>
        </authorList>
    </citation>
    <scope>NUCLEOTIDE SEQUENCE</scope>
    <source>
        <strain evidence="2">BP6-180914</strain>
    </source>
</reference>
<protein>
    <submittedName>
        <fullName evidence="2">Ribbon-helix-helix domain-containing protein</fullName>
    </submittedName>
</protein>
<feature type="domain" description="Ribbon-helix-helix" evidence="1">
    <location>
        <begin position="14"/>
        <end position="74"/>
    </location>
</feature>
<keyword evidence="3" id="KW-1185">Reference proteome</keyword>
<dbReference type="Pfam" id="PF13467">
    <property type="entry name" value="RHH_4"/>
    <property type="match status" value="1"/>
</dbReference>
<dbReference type="Gene3D" id="1.10.3990.20">
    <property type="entry name" value="protein bp1543"/>
    <property type="match status" value="1"/>
</dbReference>
<dbReference type="InterPro" id="IPR027373">
    <property type="entry name" value="RHH_dom"/>
</dbReference>
<evidence type="ECO:0000313" key="2">
    <source>
        <dbReference type="EMBL" id="MCW6508510.1"/>
    </source>
</evidence>
<proteinExistence type="predicted"/>
<gene>
    <name evidence="2" type="ORF">M8523_10825</name>
</gene>